<comment type="function">
    <text evidence="1">Involved in the assembly process of the P-ring formation. It may associate with FlgF on the rod constituting a structure essential for the P-ring assembly or may act as a modulator protein for the P-ring assembly.</text>
</comment>
<comment type="subcellular location">
    <subcellularLocation>
        <location evidence="1">Periplasm</location>
    </subcellularLocation>
</comment>
<dbReference type="EMBL" id="VMKJ01000027">
    <property type="protein sequence ID" value="TVO34936.1"/>
    <property type="molecule type" value="Genomic_DNA"/>
</dbReference>
<feature type="signal peptide" evidence="1">
    <location>
        <begin position="1"/>
        <end position="37"/>
    </location>
</feature>
<dbReference type="PANTHER" id="PTHR36307">
    <property type="entry name" value="FLAGELLA BASAL BODY P-RING FORMATION PROTEIN FLGA"/>
    <property type="match status" value="1"/>
</dbReference>
<dbReference type="Proteomes" id="UP000319828">
    <property type="component" value="Unassembled WGS sequence"/>
</dbReference>
<feature type="domain" description="Flagella basal body P-ring formation protein FlgA SAF" evidence="2">
    <location>
        <begin position="124"/>
        <end position="244"/>
    </location>
</feature>
<dbReference type="NCBIfam" id="TIGR03170">
    <property type="entry name" value="flgA_cterm"/>
    <property type="match status" value="1"/>
</dbReference>
<comment type="caution">
    <text evidence="3">The sequence shown here is derived from an EMBL/GenBank/DDBJ whole genome shotgun (WGS) entry which is preliminary data.</text>
</comment>
<keyword evidence="3" id="KW-0969">Cilium</keyword>
<gene>
    <name evidence="3" type="primary">flgA</name>
    <name evidence="3" type="ORF">FOF44_12670</name>
</gene>
<evidence type="ECO:0000256" key="1">
    <source>
        <dbReference type="RuleBase" id="RU362063"/>
    </source>
</evidence>
<keyword evidence="1" id="KW-0732">Signal</keyword>
<evidence type="ECO:0000313" key="3">
    <source>
        <dbReference type="EMBL" id="TVO34936.1"/>
    </source>
</evidence>
<evidence type="ECO:0000259" key="2">
    <source>
        <dbReference type="Pfam" id="PF13144"/>
    </source>
</evidence>
<evidence type="ECO:0000313" key="4">
    <source>
        <dbReference type="Proteomes" id="UP000319828"/>
    </source>
</evidence>
<dbReference type="PANTHER" id="PTHR36307:SF1">
    <property type="entry name" value="FLAGELLA BASAL BODY P-RING FORMATION PROTEIN FLGA"/>
    <property type="match status" value="1"/>
</dbReference>
<protein>
    <recommendedName>
        <fullName evidence="1">Flagella basal body P-ring formation protein FlgA</fullName>
    </recommendedName>
</protein>
<keyword evidence="3" id="KW-0282">Flagellum</keyword>
<dbReference type="GO" id="GO:0044780">
    <property type="term" value="P:bacterial-type flagellum assembly"/>
    <property type="evidence" value="ECO:0007669"/>
    <property type="project" value="InterPro"/>
</dbReference>
<dbReference type="Gene3D" id="2.30.30.760">
    <property type="match status" value="1"/>
</dbReference>
<dbReference type="OrthoDB" id="7849480at2"/>
<dbReference type="InterPro" id="IPR039246">
    <property type="entry name" value="Flagellar_FlgA"/>
</dbReference>
<dbReference type="Gene3D" id="3.90.1210.10">
    <property type="entry name" value="Antifreeze-like/N-acetylneuraminic acid synthase C-terminal domain"/>
    <property type="match status" value="1"/>
</dbReference>
<keyword evidence="1" id="KW-1005">Bacterial flagellum biogenesis</keyword>
<dbReference type="AlphaFoldDB" id="A0A557P2N9"/>
<dbReference type="GO" id="GO:0042597">
    <property type="term" value="C:periplasmic space"/>
    <property type="evidence" value="ECO:0007669"/>
    <property type="project" value="UniProtKB-SubCell"/>
</dbReference>
<proteinExistence type="inferred from homology"/>
<dbReference type="InterPro" id="IPR017585">
    <property type="entry name" value="SAF_FlgA"/>
</dbReference>
<keyword evidence="1" id="KW-0574">Periplasm</keyword>
<keyword evidence="3" id="KW-0966">Cell projection</keyword>
<accession>A0A557P2N9</accession>
<feature type="chain" id="PRO_5022265867" description="Flagella basal body P-ring formation protein FlgA" evidence="1">
    <location>
        <begin position="38"/>
        <end position="246"/>
    </location>
</feature>
<organism evidence="3 4">
    <name type="scientific">Vibrio algivorus</name>
    <dbReference type="NCBI Taxonomy" id="1667024"/>
    <lineage>
        <taxon>Bacteria</taxon>
        <taxon>Pseudomonadati</taxon>
        <taxon>Pseudomonadota</taxon>
        <taxon>Gammaproteobacteria</taxon>
        <taxon>Vibrionales</taxon>
        <taxon>Vibrionaceae</taxon>
        <taxon>Vibrio</taxon>
    </lineage>
</organism>
<dbReference type="Pfam" id="PF13144">
    <property type="entry name" value="ChapFlgA"/>
    <property type="match status" value="1"/>
</dbReference>
<reference evidence="3 4" key="1">
    <citation type="submission" date="2019-07" db="EMBL/GenBank/DDBJ databases">
        <title>The draft genome sequence of Vibrio algivorus M1486.</title>
        <authorList>
            <person name="Meng X."/>
        </authorList>
    </citation>
    <scope>NUCLEOTIDE SEQUENCE [LARGE SCALE GENOMIC DNA]</scope>
    <source>
        <strain evidence="3 4">M1486</strain>
    </source>
</reference>
<sequence length="246" mass="28446">MNSKMCCMKLAKLCELRLMLKAILGLFSLFLAFNCFADDLSAKQQAKYLIQQHIETSIDHRFNEYRNLNIRYRFPSSAKRLSICPEDPVSTSENTSVLGTQSWWIECPSEWRMKVSVTTKLEVKAVVTERVLKKNHRLQAEELKLDWRDLRYDHQVYQEIDSLVGLRLRRSLKANTLLNDNYVQLNYVIERGQPVIISYQSKNFSIETDGVAVEPGQIGDIIEVENARSGTLLHVTVLDVGRVKRH</sequence>
<comment type="similarity">
    <text evidence="1">Belongs to the FlgA family.</text>
</comment>
<name>A0A557P2N9_9VIBR</name>
<dbReference type="CDD" id="cd11614">
    <property type="entry name" value="SAF_CpaB_FlgA_like"/>
    <property type="match status" value="1"/>
</dbReference>